<comment type="pathway">
    <text evidence="1">Cofactor biosynthesis; tetrahydrofolate biosynthesis; 2-amino-4-hydroxy-6-hydroxymethyl-7,8-dihydropteridine diphosphate from 7,8-dihydroneopterin triphosphate: step 4/4.</text>
</comment>
<keyword evidence="5 15" id="KW-0808">Transferase</keyword>
<evidence type="ECO:0000256" key="3">
    <source>
        <dbReference type="ARBA" id="ARBA00013253"/>
    </source>
</evidence>
<evidence type="ECO:0000256" key="8">
    <source>
        <dbReference type="ARBA" id="ARBA00022840"/>
    </source>
</evidence>
<dbReference type="InterPro" id="IPR031314">
    <property type="entry name" value="DNK_dom"/>
</dbReference>
<dbReference type="Pfam" id="PF01288">
    <property type="entry name" value="HPPK"/>
    <property type="match status" value="1"/>
</dbReference>
<evidence type="ECO:0000256" key="12">
    <source>
        <dbReference type="ARBA" id="ARBA00033413"/>
    </source>
</evidence>
<dbReference type="SUPFAM" id="SSF52540">
    <property type="entry name" value="P-loop containing nucleoside triphosphate hydrolases"/>
    <property type="match status" value="1"/>
</dbReference>
<protein>
    <recommendedName>
        <fullName evidence="4">2-amino-4-hydroxy-6-hydroxymethyldihydropteridine pyrophosphokinase</fullName>
        <ecNumber evidence="3">2.7.6.3</ecNumber>
    </recommendedName>
    <alternativeName>
        <fullName evidence="11">6-hydroxymethyl-7,8-dihydropterin pyrophosphokinase</fullName>
    </alternativeName>
    <alternativeName>
        <fullName evidence="12">7,8-dihydro-6-hydroxymethylpterin-pyrophosphokinase</fullName>
    </alternativeName>
</protein>
<sequence>MEVKHLVYLSLGSNMGNRLMHLQKAIFELDADAGAVVKVSPIYENPAMGFEGDDFLNICVGLETVLDPFQLLNLLLKIELDHGRERFADGKYTSRPLDIDIIYYDQYIIDEENLIVPHPHMPDRKFVLKPLADIAPQFYHPGSKKDTRNLLQESRDKTKLAKLDKKLFRNRKELFARFQFLTIEGTIGAGKTSLTQKIAEDLNGKLILERFADNPFLPKFYEDQSRYAFPLEMSFLADRYQQFTEDIAQFDLFKDFIISDYDVSKSLIFGGITLQQEEFELYRKLFNLMHKEIKKPEVYFYLYQNTDRLLENIAKRGRSYEKNIERDYLEKINAAYLNYLKTIPEANKLIINVEQFDFVENQADYDTMLGIMEEKLIANIFFT</sequence>
<dbReference type="CDD" id="cd00483">
    <property type="entry name" value="HPPK"/>
    <property type="match status" value="1"/>
</dbReference>
<feature type="domain" description="Deoxynucleoside kinase" evidence="14">
    <location>
        <begin position="181"/>
        <end position="369"/>
    </location>
</feature>
<keyword evidence="6" id="KW-0547">Nucleotide-binding</keyword>
<evidence type="ECO:0000259" key="13">
    <source>
        <dbReference type="Pfam" id="PF01288"/>
    </source>
</evidence>
<evidence type="ECO:0000256" key="9">
    <source>
        <dbReference type="ARBA" id="ARBA00022909"/>
    </source>
</evidence>
<reference evidence="15 16" key="1">
    <citation type="submission" date="2020-04" db="EMBL/GenBank/DDBJ databases">
        <authorList>
            <person name="Yoon J."/>
        </authorList>
    </citation>
    <scope>NUCLEOTIDE SEQUENCE [LARGE SCALE GENOMIC DNA]</scope>
    <source>
        <strain evidence="15 16">DJ-13</strain>
    </source>
</reference>
<evidence type="ECO:0000259" key="14">
    <source>
        <dbReference type="Pfam" id="PF01712"/>
    </source>
</evidence>
<keyword evidence="7" id="KW-0418">Kinase</keyword>
<evidence type="ECO:0000256" key="6">
    <source>
        <dbReference type="ARBA" id="ARBA00022741"/>
    </source>
</evidence>
<dbReference type="EC" id="2.7.6.3" evidence="3"/>
<evidence type="ECO:0000256" key="1">
    <source>
        <dbReference type="ARBA" id="ARBA00005051"/>
    </source>
</evidence>
<dbReference type="NCBIfam" id="TIGR01498">
    <property type="entry name" value="folK"/>
    <property type="match status" value="1"/>
</dbReference>
<name>A0ABX1GL45_9FLAO</name>
<comment type="caution">
    <text evidence="15">The sequence shown here is derived from an EMBL/GenBank/DDBJ whole genome shotgun (WGS) entry which is preliminary data.</text>
</comment>
<accession>A0ABX1GL45</accession>
<keyword evidence="16" id="KW-1185">Reference proteome</keyword>
<proteinExistence type="inferred from homology"/>
<evidence type="ECO:0000256" key="10">
    <source>
        <dbReference type="ARBA" id="ARBA00029409"/>
    </source>
</evidence>
<feature type="domain" description="7,8-dihydro-6-hydroxymethylpterin-pyrophosphokinase" evidence="13">
    <location>
        <begin position="8"/>
        <end position="136"/>
    </location>
</feature>
<dbReference type="EMBL" id="JAAWWL010000001">
    <property type="protein sequence ID" value="NKI30583.1"/>
    <property type="molecule type" value="Genomic_DNA"/>
</dbReference>
<dbReference type="SUPFAM" id="SSF55083">
    <property type="entry name" value="6-hydroxymethyl-7,8-dihydropterin pyrophosphokinase, HPPK"/>
    <property type="match status" value="1"/>
</dbReference>
<evidence type="ECO:0000256" key="7">
    <source>
        <dbReference type="ARBA" id="ARBA00022777"/>
    </source>
</evidence>
<dbReference type="Gene3D" id="3.30.70.560">
    <property type="entry name" value="7,8-Dihydro-6-hydroxymethylpterin-pyrophosphokinase HPPK"/>
    <property type="match status" value="1"/>
</dbReference>
<dbReference type="Gene3D" id="3.40.50.300">
    <property type="entry name" value="P-loop containing nucleotide triphosphate hydrolases"/>
    <property type="match status" value="1"/>
</dbReference>
<gene>
    <name evidence="15" type="primary">folK</name>
    <name evidence="15" type="ORF">HCU67_01395</name>
</gene>
<dbReference type="InterPro" id="IPR035907">
    <property type="entry name" value="Hppk_sf"/>
</dbReference>
<dbReference type="Proteomes" id="UP000718451">
    <property type="component" value="Unassembled WGS sequence"/>
</dbReference>
<keyword evidence="8" id="KW-0067">ATP-binding</keyword>
<evidence type="ECO:0000256" key="11">
    <source>
        <dbReference type="ARBA" id="ARBA00029766"/>
    </source>
</evidence>
<dbReference type="GO" id="GO:0003848">
    <property type="term" value="F:2-amino-4-hydroxy-6-hydroxymethyldihydropteridine diphosphokinase activity"/>
    <property type="evidence" value="ECO:0007669"/>
    <property type="project" value="UniProtKB-EC"/>
</dbReference>
<keyword evidence="9" id="KW-0289">Folate biosynthesis</keyword>
<dbReference type="InterPro" id="IPR027417">
    <property type="entry name" value="P-loop_NTPase"/>
</dbReference>
<evidence type="ECO:0000313" key="16">
    <source>
        <dbReference type="Proteomes" id="UP000718451"/>
    </source>
</evidence>
<dbReference type="PANTHER" id="PTHR43071">
    <property type="entry name" value="2-AMINO-4-HYDROXY-6-HYDROXYMETHYLDIHYDROPTERIDINE PYROPHOSPHOKINASE"/>
    <property type="match status" value="1"/>
</dbReference>
<evidence type="ECO:0000256" key="5">
    <source>
        <dbReference type="ARBA" id="ARBA00022679"/>
    </source>
</evidence>
<evidence type="ECO:0000256" key="4">
    <source>
        <dbReference type="ARBA" id="ARBA00016218"/>
    </source>
</evidence>
<organism evidence="15 16">
    <name type="scientific">Croceivirga thetidis</name>
    <dbReference type="NCBI Taxonomy" id="2721623"/>
    <lineage>
        <taxon>Bacteria</taxon>
        <taxon>Pseudomonadati</taxon>
        <taxon>Bacteroidota</taxon>
        <taxon>Flavobacteriia</taxon>
        <taxon>Flavobacteriales</taxon>
        <taxon>Flavobacteriaceae</taxon>
        <taxon>Croceivirga</taxon>
    </lineage>
</organism>
<dbReference type="InterPro" id="IPR000550">
    <property type="entry name" value="Hppk"/>
</dbReference>
<comment type="function">
    <text evidence="10">Catalyzes the transfer of pyrophosphate from adenosine triphosphate (ATP) to 6-hydroxymethyl-7,8-dihydropterin, an enzymatic step in folate biosynthesis pathway.</text>
</comment>
<comment type="similarity">
    <text evidence="2">Belongs to the HPPK family.</text>
</comment>
<evidence type="ECO:0000256" key="2">
    <source>
        <dbReference type="ARBA" id="ARBA00005810"/>
    </source>
</evidence>
<evidence type="ECO:0000313" key="15">
    <source>
        <dbReference type="EMBL" id="NKI30583.1"/>
    </source>
</evidence>
<dbReference type="RefSeq" id="WP_168550823.1">
    <property type="nucleotide sequence ID" value="NZ_JAAWWL010000001.1"/>
</dbReference>
<dbReference type="CDD" id="cd01673">
    <property type="entry name" value="dNK"/>
    <property type="match status" value="1"/>
</dbReference>
<dbReference type="PANTHER" id="PTHR43071:SF1">
    <property type="entry name" value="2-AMINO-4-HYDROXY-6-HYDROXYMETHYLDIHYDROPTERIDINE PYROPHOSPHOKINASE"/>
    <property type="match status" value="1"/>
</dbReference>
<dbReference type="Pfam" id="PF01712">
    <property type="entry name" value="dNK"/>
    <property type="match status" value="1"/>
</dbReference>